<dbReference type="Gene3D" id="3.20.20.140">
    <property type="entry name" value="Metal-dependent hydrolases"/>
    <property type="match status" value="1"/>
</dbReference>
<evidence type="ECO:0000313" key="3">
    <source>
        <dbReference type="Proteomes" id="UP001316384"/>
    </source>
</evidence>
<proteinExistence type="predicted"/>
<accession>A0ABY5KSW3</accession>
<sequence>MNRVVIINVRPWGGPASDVVVTDGVVAAVTAHEPARAPAPDDVAGDGRILLPSFSDVHVHLDSTLVGLPFRPHSVPSTRTLWDCVMNDRRNWRSAGAGVAERAATTLGRAIGHGLTQARSYAQVDADCRLERLEGVLAARDEHAARAEVQVVAFPQAGLLLEPGVPDLMRAALEMGADVMGGIDPCSLDQDPVEHLDIVFDLAQRHDVPVDIHLHEAGELGLFSTRLVLERVRALGMASRVTLAHSFALGQSPLDQVRPVLDRLAELDVAVTTVAPGPREGLPLLELVARGVRTGLGQDGQRDYWSPYGTTDMLDRTWQLAFTQGWNADELIEHALAVATVGGRSVVDPSSRRLTSVTDRPGVDPGDPADLVLVQGDTPTAAVMDRLGGRTVLRAGRVVAHDGVLV</sequence>
<protein>
    <submittedName>
        <fullName evidence="2">Amidohydrolase family protein</fullName>
    </submittedName>
</protein>
<dbReference type="Proteomes" id="UP001316384">
    <property type="component" value="Chromosome"/>
</dbReference>
<gene>
    <name evidence="2" type="ORF">NP048_08930</name>
</gene>
<dbReference type="SUPFAM" id="SSF51338">
    <property type="entry name" value="Composite domain of metallo-dependent hydrolases"/>
    <property type="match status" value="1"/>
</dbReference>
<dbReference type="InterPro" id="IPR032466">
    <property type="entry name" value="Metal_Hydrolase"/>
</dbReference>
<reference evidence="2 3" key="1">
    <citation type="submission" date="2022-07" db="EMBL/GenBank/DDBJ databases">
        <title>Novel species in genus cellulomonas.</title>
        <authorList>
            <person name="Ye L."/>
        </authorList>
    </citation>
    <scope>NUCLEOTIDE SEQUENCE [LARGE SCALE GENOMIC DNA]</scope>
    <source>
        <strain evidence="3">zg-B89</strain>
    </source>
</reference>
<organism evidence="2 3">
    <name type="scientific">Cellulomonas xiejunii</name>
    <dbReference type="NCBI Taxonomy" id="2968083"/>
    <lineage>
        <taxon>Bacteria</taxon>
        <taxon>Bacillati</taxon>
        <taxon>Actinomycetota</taxon>
        <taxon>Actinomycetes</taxon>
        <taxon>Micrococcales</taxon>
        <taxon>Cellulomonadaceae</taxon>
        <taxon>Cellulomonas</taxon>
    </lineage>
</organism>
<dbReference type="Pfam" id="PF07969">
    <property type="entry name" value="Amidohydro_3"/>
    <property type="match status" value="1"/>
</dbReference>
<dbReference type="PANTHER" id="PTHR32027">
    <property type="entry name" value="CYTOSINE DEAMINASE"/>
    <property type="match status" value="1"/>
</dbReference>
<dbReference type="PANTHER" id="PTHR32027:SF9">
    <property type="entry name" value="BLL3847 PROTEIN"/>
    <property type="match status" value="1"/>
</dbReference>
<dbReference type="InterPro" id="IPR013108">
    <property type="entry name" value="Amidohydro_3"/>
</dbReference>
<evidence type="ECO:0000259" key="1">
    <source>
        <dbReference type="Pfam" id="PF07969"/>
    </source>
</evidence>
<dbReference type="EMBL" id="CP101987">
    <property type="protein sequence ID" value="UUI73534.1"/>
    <property type="molecule type" value="Genomic_DNA"/>
</dbReference>
<keyword evidence="3" id="KW-1185">Reference proteome</keyword>
<name>A0ABY5KSW3_9CELL</name>
<dbReference type="InterPro" id="IPR052349">
    <property type="entry name" value="Metallo-hydrolase_Enzymes"/>
</dbReference>
<dbReference type="InterPro" id="IPR011059">
    <property type="entry name" value="Metal-dep_hydrolase_composite"/>
</dbReference>
<evidence type="ECO:0000313" key="2">
    <source>
        <dbReference type="EMBL" id="UUI73534.1"/>
    </source>
</evidence>
<dbReference type="RefSeq" id="WP_227578645.1">
    <property type="nucleotide sequence ID" value="NZ_CP101987.1"/>
</dbReference>
<dbReference type="SUPFAM" id="SSF51556">
    <property type="entry name" value="Metallo-dependent hydrolases"/>
    <property type="match status" value="1"/>
</dbReference>
<feature type="domain" description="Amidohydrolase 3" evidence="1">
    <location>
        <begin position="107"/>
        <end position="400"/>
    </location>
</feature>
<dbReference type="Gene3D" id="2.30.40.10">
    <property type="entry name" value="Urease, subunit C, domain 1"/>
    <property type="match status" value="1"/>
</dbReference>